<gene>
    <name evidence="1" type="ORF">IAA98_00580</name>
</gene>
<accession>A0A9D1GUK9</accession>
<dbReference type="AlphaFoldDB" id="A0A9D1GUK9"/>
<dbReference type="Proteomes" id="UP000886842">
    <property type="component" value="Unassembled WGS sequence"/>
</dbReference>
<comment type="caution">
    <text evidence="1">The sequence shown here is derived from an EMBL/GenBank/DDBJ whole genome shotgun (WGS) entry which is preliminary data.</text>
</comment>
<proteinExistence type="predicted"/>
<dbReference type="NCBIfam" id="TIGR03843">
    <property type="entry name" value="SCO1664 family protein"/>
    <property type="match status" value="1"/>
</dbReference>
<reference evidence="1" key="1">
    <citation type="submission" date="2020-10" db="EMBL/GenBank/DDBJ databases">
        <authorList>
            <person name="Gilroy R."/>
        </authorList>
    </citation>
    <scope>NUCLEOTIDE SEQUENCE</scope>
    <source>
        <strain evidence="1">ChiGjej1B1-24693</strain>
    </source>
</reference>
<evidence type="ECO:0000313" key="1">
    <source>
        <dbReference type="EMBL" id="HIT74063.1"/>
    </source>
</evidence>
<dbReference type="InterPro" id="IPR022292">
    <property type="entry name" value="CHP03843"/>
</dbReference>
<organism evidence="1 2">
    <name type="scientific">Candidatus Avipropionibacterium avicola</name>
    <dbReference type="NCBI Taxonomy" id="2840701"/>
    <lineage>
        <taxon>Bacteria</taxon>
        <taxon>Bacillati</taxon>
        <taxon>Actinomycetota</taxon>
        <taxon>Actinomycetes</taxon>
        <taxon>Propionibacteriales</taxon>
        <taxon>Propionibacteriaceae</taxon>
        <taxon>Propionibacteriaceae incertae sedis</taxon>
        <taxon>Candidatus Avipropionibacterium</taxon>
    </lineage>
</organism>
<reference evidence="1" key="2">
    <citation type="journal article" date="2021" name="PeerJ">
        <title>Extensive microbial diversity within the chicken gut microbiome revealed by metagenomics and culture.</title>
        <authorList>
            <person name="Gilroy R."/>
            <person name="Ravi A."/>
            <person name="Getino M."/>
            <person name="Pursley I."/>
            <person name="Horton D.L."/>
            <person name="Alikhan N.F."/>
            <person name="Baker D."/>
            <person name="Gharbi K."/>
            <person name="Hall N."/>
            <person name="Watson M."/>
            <person name="Adriaenssens E.M."/>
            <person name="Foster-Nyarko E."/>
            <person name="Jarju S."/>
            <person name="Secka A."/>
            <person name="Antonio M."/>
            <person name="Oren A."/>
            <person name="Chaudhuri R.R."/>
            <person name="La Ragione R."/>
            <person name="Hildebrand F."/>
            <person name="Pallen M.J."/>
        </authorList>
    </citation>
    <scope>NUCLEOTIDE SEQUENCE</scope>
    <source>
        <strain evidence="1">ChiGjej1B1-24693</strain>
    </source>
</reference>
<evidence type="ECO:0000313" key="2">
    <source>
        <dbReference type="Proteomes" id="UP000886842"/>
    </source>
</evidence>
<sequence length="258" mass="28005">MDPVDLSGELELTGRLVAASNASFLAVVHGSDGEIPVVHKPIRGERELWDFPTHTLGLREVAAHRLSAAGGFDVVPYTTMVEGPYGPGSAQRWVGPVPTGEADPHPDSALVDLVPADQVPPGWHTVLHAEDEERHLLAVVHADDPRLRRIAVFDALANNADRKAGHLLLDDGHLFGCDHGVSFHVDDKLRTLLWGWAGEPLDEAERTMVTTALAHLDELDEWLSAPEIEAIADRGARLLEDGLPGPRDDAPAVPWPLW</sequence>
<protein>
    <submittedName>
        <fullName evidence="1">SCO1664 family protein</fullName>
    </submittedName>
</protein>
<dbReference type="EMBL" id="DVLP01000020">
    <property type="protein sequence ID" value="HIT74063.1"/>
    <property type="molecule type" value="Genomic_DNA"/>
</dbReference>
<name>A0A9D1GUK9_9ACTN</name>